<dbReference type="OrthoDB" id="1600564at2759"/>
<reference evidence="2 3" key="1">
    <citation type="journal article" date="2018" name="G3 (Bethesda)">
        <title>Phylogenetic and Phylogenomic Definition of Rhizopus Species.</title>
        <authorList>
            <person name="Gryganskyi A.P."/>
            <person name="Golan J."/>
            <person name="Dolatabadi S."/>
            <person name="Mondo S."/>
            <person name="Robb S."/>
            <person name="Idnurm A."/>
            <person name="Muszewska A."/>
            <person name="Steczkiewicz K."/>
            <person name="Masonjones S."/>
            <person name="Liao H.L."/>
            <person name="Gajdeczka M.T."/>
            <person name="Anike F."/>
            <person name="Vuek A."/>
            <person name="Anishchenko I.M."/>
            <person name="Voigt K."/>
            <person name="de Hoog G.S."/>
            <person name="Smith M.E."/>
            <person name="Heitman J."/>
            <person name="Vilgalys R."/>
            <person name="Stajich J.E."/>
        </authorList>
    </citation>
    <scope>NUCLEOTIDE SEQUENCE [LARGE SCALE GENOMIC DNA]</scope>
    <source>
        <strain evidence="2 3">CBS 357.93</strain>
    </source>
</reference>
<keyword evidence="3" id="KW-1185">Reference proteome</keyword>
<dbReference type="AlphaFoldDB" id="A0A367KAZ8"/>
<evidence type="ECO:0008006" key="4">
    <source>
        <dbReference type="Google" id="ProtNLM"/>
    </source>
</evidence>
<dbReference type="Gene3D" id="3.40.50.1110">
    <property type="entry name" value="SGNH hydrolase"/>
    <property type="match status" value="1"/>
</dbReference>
<evidence type="ECO:0000313" key="2">
    <source>
        <dbReference type="EMBL" id="RCH99402.1"/>
    </source>
</evidence>
<evidence type="ECO:0000256" key="1">
    <source>
        <dbReference type="SAM" id="SignalP"/>
    </source>
</evidence>
<sequence length="215" mass="23869">MFTLIALFAGVLLAAPSDGFKSSDINTLISFGDSYTTRNINLSNLTYQCRDCTSAGGPNWVTYLTEAEEWISWDFAMGGAPLNDTLVHKDPSIIDVAGQIQDIYPSVFVSPSKKIAKIVQSAYTKGPRTSRSTLNSIWVGINDIGLTYGWRNTDQVDATIMQQYKSLIKELIAYGETQFMLMNVPPIERSPMWTNTTVMSKSIKKHVKGKIKPLD</sequence>
<dbReference type="Proteomes" id="UP000252139">
    <property type="component" value="Unassembled WGS sequence"/>
</dbReference>
<dbReference type="STRING" id="86630.A0A367KAZ8"/>
<accession>A0A367KAZ8</accession>
<feature type="chain" id="PRO_5016663138" description="Carbohydrate esterase family 16 protein" evidence="1">
    <location>
        <begin position="20"/>
        <end position="215"/>
    </location>
</feature>
<gene>
    <name evidence="2" type="ORF">CU097_015514</name>
</gene>
<proteinExistence type="predicted"/>
<evidence type="ECO:0000313" key="3">
    <source>
        <dbReference type="Proteomes" id="UP000252139"/>
    </source>
</evidence>
<name>A0A367KAZ8_RHIAZ</name>
<dbReference type="EMBL" id="PJQL01000126">
    <property type="protein sequence ID" value="RCH99402.1"/>
    <property type="molecule type" value="Genomic_DNA"/>
</dbReference>
<dbReference type="SUPFAM" id="SSF52266">
    <property type="entry name" value="SGNH hydrolase"/>
    <property type="match status" value="1"/>
</dbReference>
<protein>
    <recommendedName>
        <fullName evidence="4">Carbohydrate esterase family 16 protein</fullName>
    </recommendedName>
</protein>
<organism evidence="2 3">
    <name type="scientific">Rhizopus azygosporus</name>
    <name type="common">Rhizopus microsporus var. azygosporus</name>
    <dbReference type="NCBI Taxonomy" id="86630"/>
    <lineage>
        <taxon>Eukaryota</taxon>
        <taxon>Fungi</taxon>
        <taxon>Fungi incertae sedis</taxon>
        <taxon>Mucoromycota</taxon>
        <taxon>Mucoromycotina</taxon>
        <taxon>Mucoromycetes</taxon>
        <taxon>Mucorales</taxon>
        <taxon>Mucorineae</taxon>
        <taxon>Rhizopodaceae</taxon>
        <taxon>Rhizopus</taxon>
    </lineage>
</organism>
<feature type="signal peptide" evidence="1">
    <location>
        <begin position="1"/>
        <end position="19"/>
    </location>
</feature>
<dbReference type="InterPro" id="IPR036514">
    <property type="entry name" value="SGNH_hydro_sf"/>
</dbReference>
<comment type="caution">
    <text evidence="2">The sequence shown here is derived from an EMBL/GenBank/DDBJ whole genome shotgun (WGS) entry which is preliminary data.</text>
</comment>
<keyword evidence="1" id="KW-0732">Signal</keyword>